<accession>A0A081A498</accession>
<evidence type="ECO:0000313" key="2">
    <source>
        <dbReference type="Proteomes" id="UP000028582"/>
    </source>
</evidence>
<protein>
    <submittedName>
        <fullName evidence="1">Uncharacterized protein</fullName>
    </submittedName>
</protein>
<comment type="caution">
    <text evidence="1">The sequence shown here is derived from an EMBL/GenBank/DDBJ whole genome shotgun (WGS) entry which is preliminary data.</text>
</comment>
<evidence type="ECO:0000313" key="1">
    <source>
        <dbReference type="EMBL" id="ETO73709.1"/>
    </source>
</evidence>
<name>A0A081A498_PHYNI</name>
<proteinExistence type="predicted"/>
<dbReference type="EMBL" id="ANJA01001846">
    <property type="protein sequence ID" value="ETO73709.1"/>
    <property type="molecule type" value="Genomic_DNA"/>
</dbReference>
<reference evidence="1 2" key="1">
    <citation type="submission" date="2013-11" db="EMBL/GenBank/DDBJ databases">
        <title>The Genome Sequence of Phytophthora parasitica P1976.</title>
        <authorList>
            <consortium name="The Broad Institute Genomics Platform"/>
            <person name="Russ C."/>
            <person name="Tyler B."/>
            <person name="Panabieres F."/>
            <person name="Shan W."/>
            <person name="Tripathy S."/>
            <person name="Grunwald N."/>
            <person name="Machado M."/>
            <person name="Johnson C.S."/>
            <person name="Walker B."/>
            <person name="Young S."/>
            <person name="Zeng Q."/>
            <person name="Gargeya S."/>
            <person name="Fitzgerald M."/>
            <person name="Haas B."/>
            <person name="Abouelleil A."/>
            <person name="Allen A.W."/>
            <person name="Alvarado L."/>
            <person name="Arachchi H.M."/>
            <person name="Berlin A.M."/>
            <person name="Chapman S.B."/>
            <person name="Gainer-Dewar J."/>
            <person name="Goldberg J."/>
            <person name="Griggs A."/>
            <person name="Gujja S."/>
            <person name="Hansen M."/>
            <person name="Howarth C."/>
            <person name="Imamovic A."/>
            <person name="Ireland A."/>
            <person name="Larimer J."/>
            <person name="McCowan C."/>
            <person name="Murphy C."/>
            <person name="Pearson M."/>
            <person name="Poon T.W."/>
            <person name="Priest M."/>
            <person name="Roberts A."/>
            <person name="Saif S."/>
            <person name="Shea T."/>
            <person name="Sisk P."/>
            <person name="Sykes S."/>
            <person name="Wortman J."/>
            <person name="Nusbaum C."/>
            <person name="Birren B."/>
        </authorList>
    </citation>
    <scope>NUCLEOTIDE SEQUENCE [LARGE SCALE GENOMIC DNA]</scope>
    <source>
        <strain evidence="1 2">P1976</strain>
    </source>
</reference>
<sequence length="194" mass="22189">MELAPSAIQSIGLEDIDVFRRKIYSDCDDGNRPRGDMLGHLEKPSQMCIYENSDVYYSSTRQPLDEDLPIASTPLLCVRLEGNTKRTGIVDFPYYEGLIKVLGHVEHSKRHLVFIDGVTDDDSSEQSVCVSRLQKNSATRRLVMVTAMTSRRKVQLDDDAHWKVKEHIVSSWSLDEALVKSKYYLRLIQCHDDI</sequence>
<organism evidence="1 2">
    <name type="scientific">Phytophthora nicotianae P1976</name>
    <dbReference type="NCBI Taxonomy" id="1317066"/>
    <lineage>
        <taxon>Eukaryota</taxon>
        <taxon>Sar</taxon>
        <taxon>Stramenopiles</taxon>
        <taxon>Oomycota</taxon>
        <taxon>Peronosporomycetes</taxon>
        <taxon>Peronosporales</taxon>
        <taxon>Peronosporaceae</taxon>
        <taxon>Phytophthora</taxon>
    </lineage>
</organism>
<gene>
    <name evidence="1" type="ORF">F444_10328</name>
</gene>
<dbReference type="AlphaFoldDB" id="A0A081A498"/>
<dbReference type="Proteomes" id="UP000028582">
    <property type="component" value="Unassembled WGS sequence"/>
</dbReference>